<evidence type="ECO:0000256" key="1">
    <source>
        <dbReference type="SAM" id="Phobius"/>
    </source>
</evidence>
<dbReference type="EMBL" id="PFDX01000018">
    <property type="protein sequence ID" value="PJE57498.1"/>
    <property type="molecule type" value="Genomic_DNA"/>
</dbReference>
<gene>
    <name evidence="2" type="ORF">COU82_01720</name>
</gene>
<protein>
    <recommendedName>
        <fullName evidence="4">General secretion pathway GspH domain-containing protein</fullName>
    </recommendedName>
</protein>
<dbReference type="Proteomes" id="UP000231648">
    <property type="component" value="Unassembled WGS sequence"/>
</dbReference>
<dbReference type="Pfam" id="PF07963">
    <property type="entry name" value="N_methyl"/>
    <property type="match status" value="1"/>
</dbReference>
<accession>A0A2M8KC51</accession>
<proteinExistence type="predicted"/>
<reference evidence="3" key="1">
    <citation type="submission" date="2017-09" db="EMBL/GenBank/DDBJ databases">
        <title>Depth-based differentiation of microbial function through sediment-hosted aquifers and enrichment of novel symbionts in the deep terrestrial subsurface.</title>
        <authorList>
            <person name="Probst A.J."/>
            <person name="Ladd B."/>
            <person name="Jarett J.K."/>
            <person name="Geller-Mcgrath D.E."/>
            <person name="Sieber C.M.K."/>
            <person name="Emerson J.B."/>
            <person name="Anantharaman K."/>
            <person name="Thomas B.C."/>
            <person name="Malmstrom R."/>
            <person name="Stieglmeier M."/>
            <person name="Klingl A."/>
            <person name="Woyke T."/>
            <person name="Ryan C.M."/>
            <person name="Banfield J.F."/>
        </authorList>
    </citation>
    <scope>NUCLEOTIDE SEQUENCE [LARGE SCALE GENOMIC DNA]</scope>
</reference>
<keyword evidence="1" id="KW-1133">Transmembrane helix</keyword>
<evidence type="ECO:0000313" key="2">
    <source>
        <dbReference type="EMBL" id="PJE57498.1"/>
    </source>
</evidence>
<keyword evidence="1" id="KW-0472">Membrane</keyword>
<evidence type="ECO:0000313" key="3">
    <source>
        <dbReference type="Proteomes" id="UP000231648"/>
    </source>
</evidence>
<dbReference type="Gene3D" id="3.30.700.10">
    <property type="entry name" value="Glycoprotein, Type 4 Pilin"/>
    <property type="match status" value="1"/>
</dbReference>
<name>A0A2M8KC51_9BACT</name>
<dbReference type="SUPFAM" id="SSF54523">
    <property type="entry name" value="Pili subunits"/>
    <property type="match status" value="1"/>
</dbReference>
<dbReference type="AlphaFoldDB" id="A0A2M8KC51"/>
<organism evidence="2 3">
    <name type="scientific">Candidatus Portnoybacteria bacterium CG10_big_fil_rev_8_21_14_0_10_38_18</name>
    <dbReference type="NCBI Taxonomy" id="1974813"/>
    <lineage>
        <taxon>Bacteria</taxon>
        <taxon>Candidatus Portnoyibacteriota</taxon>
    </lineage>
</organism>
<dbReference type="NCBIfam" id="TIGR02532">
    <property type="entry name" value="IV_pilin_GFxxxE"/>
    <property type="match status" value="1"/>
</dbReference>
<keyword evidence="1" id="KW-0812">Transmembrane</keyword>
<comment type="caution">
    <text evidence="2">The sequence shown here is derived from an EMBL/GenBank/DDBJ whole genome shotgun (WGS) entry which is preliminary data.</text>
</comment>
<dbReference type="InterPro" id="IPR012902">
    <property type="entry name" value="N_methyl_site"/>
</dbReference>
<feature type="transmembrane region" description="Helical" evidence="1">
    <location>
        <begin position="12"/>
        <end position="35"/>
    </location>
</feature>
<evidence type="ECO:0008006" key="4">
    <source>
        <dbReference type="Google" id="ProtNLM"/>
    </source>
</evidence>
<sequence length="194" mass="21413">MKFPKSNKNKGFTLAELLVTIFIIGLLSSILVVNWRRNENQYQLQRVAQTVVQDIRKTQQMALTGSKYNGQLPNKNYGLVFSTLTPLSYKIFGDMNNNREYDSNDLSIADISIESGFEIGLITVFRSQGGGTTQSVTTVYASFSLPDAFTTVKANISPPWQDSTTITVRKVGATCPSANCKNIIIKTTGQVSIQ</sequence>
<dbReference type="InterPro" id="IPR045584">
    <property type="entry name" value="Pilin-like"/>
</dbReference>